<feature type="transmembrane region" description="Helical" evidence="6">
    <location>
        <begin position="107"/>
        <end position="124"/>
    </location>
</feature>
<sequence>MAPPNPLQRLVAIIWGRCQTNAPWQRMVKYCLASTIALIIALLPYFRSHPNFLTPMVTVFAHPGQRMGVMIESLLMVLAGSLVGLSWSLLGLHLSGLVEASNSPAAYTIRGLFLLVSVLVHGYVRSTSPRLLRAVLFLVIASLLTTQLPSTASSSLFTTIYIPILLGAGVLLLVNIAIFPELSSSYLGSSTIDTLSETMDTLTHATHWFVTPGGDPDEASHQHRGLGLASTTTGGNGHDVLKPHKRAAVGFMKKFLSQFPNPFQAIKNRSILSSLPLSSAKLSHLTGQKSKLRGQLSRCRAAQDEVNFEICLSPLPPTAMKPISLQYMAVMVQNVVTLIGACENKFVVVGKDDHMSDSSTIEEAQDLSATPQHAQGTQKNIPKPSPDVREKSKKTKRTDLNQVDSVKPIKELEASSAELLESILARVRGPVQELQTSLTEAANLVFLCVAYCFDVPKLPSGAPAPKGIPLEEIDLRIDHFSNALAHFDFRSAEELKQATMDQSDQSIDFMPGMETFLASSFILAFRDSAAQLLGMLRHLRRLIEKRQLRHDRSRLWMPQYTSFRQWLATGGDAEARVPHQKTKKAQRPRSETRVAPTPAKTQVMPESDETDSHRAADEESSGSPTGQRGGQIQESSDKPRMRSGTPPDHPRPGRILRIRGKAADAMEWAQGSDDVDYALKLAIAVFLVTWPALVASWTSWYASVRGVWAPLQLILVFEVAIGTSVIGFIIRLFGVVFGCVVGFLANQIGGGNRIVLVVVVLFGLVPSIYIQVATKYVKAGMISIVSMTVVALAAVNGSVPAYEVFYKRLVAFLVGGFVAMLVEVVVAPVRARDRLVESLSASVRQIQKMQAVLAIGIDGPERPNLQSPARLSRFSRSRDKAQGALTAAETFLPFCLNEPRLKGSFKPLAPIYEEIIYVLHQVIDRMENVVQLRRAYGSSILEDLNPKVYAYRRNVAASSTLILFLINEALTMWLPLPQFIPSARLAQLRLINRVREILTSENAGKSDADLAKNLGDRFGPDEGMASLITKRKFLSWNASTAGQMEIIEYLEELVELVKLLVGVNAFRSGMLERPTYKQYIGRMGATQEAAATGEDTQAPPEEHEGGAPDGSKGSQSGFPLTRAATLSQLADRLRGKGGEASAEPASAAQGDGIPRSLQRVGTRLRQDSTVVRRRTFTMGNLGA</sequence>
<organism evidence="8 9">
    <name type="scientific">Ophiocordyceps sinensis</name>
    <dbReference type="NCBI Taxonomy" id="72228"/>
    <lineage>
        <taxon>Eukaryota</taxon>
        <taxon>Fungi</taxon>
        <taxon>Dikarya</taxon>
        <taxon>Ascomycota</taxon>
        <taxon>Pezizomycotina</taxon>
        <taxon>Sordariomycetes</taxon>
        <taxon>Hypocreomycetidae</taxon>
        <taxon>Hypocreales</taxon>
        <taxon>Ophiocordycipitaceae</taxon>
        <taxon>Ophiocordyceps</taxon>
    </lineage>
</organism>
<feature type="region of interest" description="Disordered" evidence="5">
    <location>
        <begin position="1087"/>
        <end position="1118"/>
    </location>
</feature>
<keyword evidence="4 6" id="KW-0472">Membrane</keyword>
<feature type="region of interest" description="Disordered" evidence="5">
    <location>
        <begin position="357"/>
        <end position="400"/>
    </location>
</feature>
<name>A0A8H4VAB4_9HYPO</name>
<feature type="transmembrane region" description="Helical" evidence="6">
    <location>
        <begin position="67"/>
        <end position="87"/>
    </location>
</feature>
<dbReference type="Proteomes" id="UP000557566">
    <property type="component" value="Unassembled WGS sequence"/>
</dbReference>
<dbReference type="PANTHER" id="PTHR37994:SF4">
    <property type="entry name" value="ER TRANSPORTER 6TM N-TERMINAL DOMAIN-CONTAINING PROTEIN-RELATED"/>
    <property type="match status" value="1"/>
</dbReference>
<feature type="compositionally biased region" description="Basic residues" evidence="5">
    <location>
        <begin position="578"/>
        <end position="587"/>
    </location>
</feature>
<keyword evidence="3 6" id="KW-1133">Transmembrane helix</keyword>
<feature type="transmembrane region" description="Helical" evidence="6">
    <location>
        <begin position="754"/>
        <end position="773"/>
    </location>
</feature>
<feature type="transmembrane region" description="Helical" evidence="6">
    <location>
        <begin position="27"/>
        <end position="46"/>
    </location>
</feature>
<dbReference type="Pfam" id="PF13515">
    <property type="entry name" value="FUSC_2"/>
    <property type="match status" value="1"/>
</dbReference>
<evidence type="ECO:0000256" key="3">
    <source>
        <dbReference type="ARBA" id="ARBA00022989"/>
    </source>
</evidence>
<comment type="subcellular location">
    <subcellularLocation>
        <location evidence="1">Membrane</location>
        <topology evidence="1">Multi-pass membrane protein</topology>
    </subcellularLocation>
</comment>
<feature type="compositionally biased region" description="Polar residues" evidence="5">
    <location>
        <begin position="357"/>
        <end position="380"/>
    </location>
</feature>
<feature type="region of interest" description="Disordered" evidence="5">
    <location>
        <begin position="571"/>
        <end position="654"/>
    </location>
</feature>
<feature type="compositionally biased region" description="Low complexity" evidence="5">
    <location>
        <begin position="1139"/>
        <end position="1148"/>
    </location>
</feature>
<reference evidence="8 9" key="1">
    <citation type="journal article" date="2020" name="Genome Biol. Evol.">
        <title>A new high-quality draft genome assembly of the Chinese cordyceps Ophiocordyceps sinensis.</title>
        <authorList>
            <person name="Shu R."/>
            <person name="Zhang J."/>
            <person name="Meng Q."/>
            <person name="Zhang H."/>
            <person name="Zhou G."/>
            <person name="Li M."/>
            <person name="Wu P."/>
            <person name="Zhao Y."/>
            <person name="Chen C."/>
            <person name="Qin Q."/>
        </authorList>
    </citation>
    <scope>NUCLEOTIDE SEQUENCE [LARGE SCALE GENOMIC DNA]</scope>
    <source>
        <strain evidence="8 9">IOZ07</strain>
    </source>
</reference>
<feature type="transmembrane region" description="Helical" evidence="6">
    <location>
        <begin position="714"/>
        <end position="745"/>
    </location>
</feature>
<evidence type="ECO:0000313" key="9">
    <source>
        <dbReference type="Proteomes" id="UP000557566"/>
    </source>
</evidence>
<dbReference type="InterPro" id="IPR049453">
    <property type="entry name" value="Memb_transporter_dom"/>
</dbReference>
<evidence type="ECO:0000256" key="4">
    <source>
        <dbReference type="ARBA" id="ARBA00023136"/>
    </source>
</evidence>
<gene>
    <name evidence="8" type="ORF">G6O67_000739</name>
</gene>
<keyword evidence="2 6" id="KW-0812">Transmembrane</keyword>
<feature type="transmembrane region" description="Helical" evidence="6">
    <location>
        <begin position="809"/>
        <end position="829"/>
    </location>
</feature>
<evidence type="ECO:0000256" key="6">
    <source>
        <dbReference type="SAM" id="Phobius"/>
    </source>
</evidence>
<feature type="transmembrane region" description="Helical" evidence="6">
    <location>
        <begin position="131"/>
        <end position="148"/>
    </location>
</feature>
<keyword evidence="9" id="KW-1185">Reference proteome</keyword>
<comment type="caution">
    <text evidence="8">The sequence shown here is derived from an EMBL/GenBank/DDBJ whole genome shotgun (WGS) entry which is preliminary data.</text>
</comment>
<evidence type="ECO:0000259" key="7">
    <source>
        <dbReference type="Pfam" id="PF13515"/>
    </source>
</evidence>
<evidence type="ECO:0000256" key="5">
    <source>
        <dbReference type="SAM" id="MobiDB-lite"/>
    </source>
</evidence>
<feature type="compositionally biased region" description="Polar residues" evidence="5">
    <location>
        <begin position="621"/>
        <end position="634"/>
    </location>
</feature>
<evidence type="ECO:0000256" key="2">
    <source>
        <dbReference type="ARBA" id="ARBA00022692"/>
    </source>
</evidence>
<dbReference type="GO" id="GO:0016020">
    <property type="term" value="C:membrane"/>
    <property type="evidence" value="ECO:0007669"/>
    <property type="project" value="UniProtKB-SubCell"/>
</dbReference>
<feature type="transmembrane region" description="Helical" evidence="6">
    <location>
        <begin position="681"/>
        <end position="702"/>
    </location>
</feature>
<feature type="region of interest" description="Disordered" evidence="5">
    <location>
        <begin position="1132"/>
        <end position="1166"/>
    </location>
</feature>
<evidence type="ECO:0000256" key="1">
    <source>
        <dbReference type="ARBA" id="ARBA00004141"/>
    </source>
</evidence>
<dbReference type="OrthoDB" id="68611at2759"/>
<dbReference type="EMBL" id="JAAVMX010000001">
    <property type="protein sequence ID" value="KAF4513471.1"/>
    <property type="molecule type" value="Genomic_DNA"/>
</dbReference>
<evidence type="ECO:0000313" key="8">
    <source>
        <dbReference type="EMBL" id="KAF4513471.1"/>
    </source>
</evidence>
<dbReference type="PANTHER" id="PTHR37994">
    <property type="entry name" value="ARAE_2_N DOMAIN-CONTAINING PROTEIN-RELATED"/>
    <property type="match status" value="1"/>
</dbReference>
<dbReference type="AlphaFoldDB" id="A0A8H4VAB4"/>
<feature type="transmembrane region" description="Helical" evidence="6">
    <location>
        <begin position="160"/>
        <end position="179"/>
    </location>
</feature>
<proteinExistence type="predicted"/>
<accession>A0A8H4VAB4</accession>
<feature type="domain" description="Integral membrane bound transporter" evidence="7">
    <location>
        <begin position="698"/>
        <end position="822"/>
    </location>
</feature>
<feature type="transmembrane region" description="Helical" evidence="6">
    <location>
        <begin position="779"/>
        <end position="797"/>
    </location>
</feature>
<protein>
    <recommendedName>
        <fullName evidence="7">Integral membrane bound transporter domain-containing protein</fullName>
    </recommendedName>
</protein>